<dbReference type="AlphaFoldDB" id="A0A9N9EB59"/>
<organism evidence="1 2">
    <name type="scientific">Acaulospora morrowiae</name>
    <dbReference type="NCBI Taxonomy" id="94023"/>
    <lineage>
        <taxon>Eukaryota</taxon>
        <taxon>Fungi</taxon>
        <taxon>Fungi incertae sedis</taxon>
        <taxon>Mucoromycota</taxon>
        <taxon>Glomeromycotina</taxon>
        <taxon>Glomeromycetes</taxon>
        <taxon>Diversisporales</taxon>
        <taxon>Acaulosporaceae</taxon>
        <taxon>Acaulospora</taxon>
    </lineage>
</organism>
<name>A0A9N9EB59_9GLOM</name>
<proteinExistence type="predicted"/>
<comment type="caution">
    <text evidence="1">The sequence shown here is derived from an EMBL/GenBank/DDBJ whole genome shotgun (WGS) entry which is preliminary data.</text>
</comment>
<dbReference type="Proteomes" id="UP000789342">
    <property type="component" value="Unassembled WGS sequence"/>
</dbReference>
<sequence>MDSKRREIISKKIIQNSKGKLSKYSLSVKGGQRLIQELFIPEPSLQESKI</sequence>
<evidence type="ECO:0000313" key="1">
    <source>
        <dbReference type="EMBL" id="CAG8669467.1"/>
    </source>
</evidence>
<gene>
    <name evidence="1" type="ORF">AMORRO_LOCUS10757</name>
</gene>
<keyword evidence="2" id="KW-1185">Reference proteome</keyword>
<reference evidence="1" key="1">
    <citation type="submission" date="2021-06" db="EMBL/GenBank/DDBJ databases">
        <authorList>
            <person name="Kallberg Y."/>
            <person name="Tangrot J."/>
            <person name="Rosling A."/>
        </authorList>
    </citation>
    <scope>NUCLEOTIDE SEQUENCE</scope>
    <source>
        <strain evidence="1">CL551</strain>
    </source>
</reference>
<feature type="non-terminal residue" evidence="1">
    <location>
        <position position="50"/>
    </location>
</feature>
<evidence type="ECO:0000313" key="2">
    <source>
        <dbReference type="Proteomes" id="UP000789342"/>
    </source>
</evidence>
<feature type="non-terminal residue" evidence="1">
    <location>
        <position position="1"/>
    </location>
</feature>
<protein>
    <submittedName>
        <fullName evidence="1">18760_t:CDS:1</fullName>
    </submittedName>
</protein>
<dbReference type="EMBL" id="CAJVPV010012383">
    <property type="protein sequence ID" value="CAG8669467.1"/>
    <property type="molecule type" value="Genomic_DNA"/>
</dbReference>
<accession>A0A9N9EB59</accession>